<dbReference type="InterPro" id="IPR050832">
    <property type="entry name" value="Bact_Acetyltransf"/>
</dbReference>
<reference evidence="4" key="2">
    <citation type="journal article" date="2022" name="Sci. Rep.">
        <title>In silico prediction of the enzymes involved in the degradation of the herbicide molinate by Gulosibacter molinativorax ON4T.</title>
        <authorList>
            <person name="Lopes A.R."/>
            <person name="Bunin E."/>
            <person name="Viana A.T."/>
            <person name="Froufe H."/>
            <person name="Munoz-Merida A."/>
            <person name="Pinho D."/>
            <person name="Figueiredo J."/>
            <person name="Barroso C."/>
            <person name="Vaz-Moreira I."/>
            <person name="Bellanger X."/>
            <person name="Egas C."/>
            <person name="Nunes O.C."/>
        </authorList>
    </citation>
    <scope>NUCLEOTIDE SEQUENCE</scope>
    <source>
        <strain evidence="4">ON4</strain>
    </source>
</reference>
<evidence type="ECO:0000256" key="1">
    <source>
        <dbReference type="ARBA" id="ARBA00022679"/>
    </source>
</evidence>
<evidence type="ECO:0000313" key="4">
    <source>
        <dbReference type="EMBL" id="MDJ1369831.1"/>
    </source>
</evidence>
<dbReference type="EMBL" id="PXVD01000001">
    <property type="protein sequence ID" value="MDJ1369831.1"/>
    <property type="molecule type" value="Genomic_DNA"/>
</dbReference>
<name>A0ABT7C3J8_9MICO</name>
<proteinExistence type="predicted"/>
<dbReference type="Proteomes" id="UP001170379">
    <property type="component" value="Unassembled WGS sequence"/>
</dbReference>
<keyword evidence="5" id="KW-1185">Reference proteome</keyword>
<organism evidence="4 5">
    <name type="scientific">Gulosibacter molinativorax</name>
    <dbReference type="NCBI Taxonomy" id="256821"/>
    <lineage>
        <taxon>Bacteria</taxon>
        <taxon>Bacillati</taxon>
        <taxon>Actinomycetota</taxon>
        <taxon>Actinomycetes</taxon>
        <taxon>Micrococcales</taxon>
        <taxon>Microbacteriaceae</taxon>
        <taxon>Gulosibacter</taxon>
    </lineage>
</organism>
<keyword evidence="2" id="KW-0012">Acyltransferase</keyword>
<accession>A0ABT7C3J8</accession>
<dbReference type="PANTHER" id="PTHR43877:SF2">
    <property type="entry name" value="AMINOALKYLPHOSPHONATE N-ACETYLTRANSFERASE-RELATED"/>
    <property type="match status" value="1"/>
</dbReference>
<dbReference type="Gene3D" id="3.40.630.30">
    <property type="match status" value="1"/>
</dbReference>
<protein>
    <submittedName>
        <fullName evidence="4">GNAT family N-acetyltransferase</fullName>
    </submittedName>
</protein>
<dbReference type="Pfam" id="PF00583">
    <property type="entry name" value="Acetyltransf_1"/>
    <property type="match status" value="1"/>
</dbReference>
<reference evidence="4" key="1">
    <citation type="submission" date="2018-03" db="EMBL/GenBank/DDBJ databases">
        <authorList>
            <person name="Nunes O.C."/>
            <person name="Lopes A.R."/>
            <person name="Froufe H."/>
            <person name="Munoz-Merida A."/>
            <person name="Barroso C."/>
            <person name="Egas C."/>
        </authorList>
    </citation>
    <scope>NUCLEOTIDE SEQUENCE</scope>
    <source>
        <strain evidence="4">ON4</strain>
    </source>
</reference>
<dbReference type="PROSITE" id="PS51186">
    <property type="entry name" value="GNAT"/>
    <property type="match status" value="1"/>
</dbReference>
<dbReference type="RefSeq" id="WP_026935633.1">
    <property type="nucleotide sequence ID" value="NZ_CP028426.1"/>
</dbReference>
<evidence type="ECO:0000256" key="2">
    <source>
        <dbReference type="ARBA" id="ARBA00023315"/>
    </source>
</evidence>
<feature type="domain" description="N-acetyltransferase" evidence="3">
    <location>
        <begin position="12"/>
        <end position="178"/>
    </location>
</feature>
<dbReference type="CDD" id="cd04301">
    <property type="entry name" value="NAT_SF"/>
    <property type="match status" value="1"/>
</dbReference>
<evidence type="ECO:0000313" key="5">
    <source>
        <dbReference type="Proteomes" id="UP001170379"/>
    </source>
</evidence>
<comment type="caution">
    <text evidence="4">The sequence shown here is derived from an EMBL/GenBank/DDBJ whole genome shotgun (WGS) entry which is preliminary data.</text>
</comment>
<dbReference type="PANTHER" id="PTHR43877">
    <property type="entry name" value="AMINOALKYLPHOSPHONATE N-ACETYLTRANSFERASE-RELATED-RELATED"/>
    <property type="match status" value="1"/>
</dbReference>
<keyword evidence="1" id="KW-0808">Transferase</keyword>
<gene>
    <name evidence="4" type="ORF">C7K25_00325</name>
</gene>
<evidence type="ECO:0000259" key="3">
    <source>
        <dbReference type="PROSITE" id="PS51186"/>
    </source>
</evidence>
<sequence>MVTFFETPTDAPIARELLGEYIAERVATRPASAEPYQPPQPTPAQFVPPHGIFLVGGEDALAIVAASAHSRGADQALCCGGIRAIEPGTEWVDDGFGGQRWFELKHLYTRPAARGRGIAGRLIAELTEAARRFGADRLVLDTHSSLSSAGHLYESAGFRAIPRFNDNSNADRWFGKAL</sequence>
<dbReference type="InterPro" id="IPR000182">
    <property type="entry name" value="GNAT_dom"/>
</dbReference>
<dbReference type="SUPFAM" id="SSF55729">
    <property type="entry name" value="Acyl-CoA N-acyltransferases (Nat)"/>
    <property type="match status" value="1"/>
</dbReference>
<dbReference type="InterPro" id="IPR016181">
    <property type="entry name" value="Acyl_CoA_acyltransferase"/>
</dbReference>